<name>A0ABQ8AZ05_BRANA</name>
<feature type="transmembrane region" description="Helical" evidence="1">
    <location>
        <begin position="267"/>
        <end position="294"/>
    </location>
</feature>
<evidence type="ECO:0000313" key="3">
    <source>
        <dbReference type="Proteomes" id="UP000824890"/>
    </source>
</evidence>
<keyword evidence="1" id="KW-1133">Transmembrane helix</keyword>
<keyword evidence="3" id="KW-1185">Reference proteome</keyword>
<evidence type="ECO:0000313" key="2">
    <source>
        <dbReference type="EMBL" id="KAH0897261.1"/>
    </source>
</evidence>
<comment type="caution">
    <text evidence="2">The sequence shown here is derived from an EMBL/GenBank/DDBJ whole genome shotgun (WGS) entry which is preliminary data.</text>
</comment>
<keyword evidence="1" id="KW-0472">Membrane</keyword>
<protein>
    <recommendedName>
        <fullName evidence="4">Transmembrane protein</fullName>
    </recommendedName>
</protein>
<proteinExistence type="predicted"/>
<gene>
    <name evidence="2" type="ORF">HID58_046829</name>
</gene>
<organism evidence="2 3">
    <name type="scientific">Brassica napus</name>
    <name type="common">Rape</name>
    <dbReference type="NCBI Taxonomy" id="3708"/>
    <lineage>
        <taxon>Eukaryota</taxon>
        <taxon>Viridiplantae</taxon>
        <taxon>Streptophyta</taxon>
        <taxon>Embryophyta</taxon>
        <taxon>Tracheophyta</taxon>
        <taxon>Spermatophyta</taxon>
        <taxon>Magnoliopsida</taxon>
        <taxon>eudicotyledons</taxon>
        <taxon>Gunneridae</taxon>
        <taxon>Pentapetalae</taxon>
        <taxon>rosids</taxon>
        <taxon>malvids</taxon>
        <taxon>Brassicales</taxon>
        <taxon>Brassicaceae</taxon>
        <taxon>Brassiceae</taxon>
        <taxon>Brassica</taxon>
    </lineage>
</organism>
<reference evidence="2 3" key="1">
    <citation type="submission" date="2021-05" db="EMBL/GenBank/DDBJ databases">
        <title>Genome Assembly of Synthetic Allotetraploid Brassica napus Reveals Homoeologous Exchanges between Subgenomes.</title>
        <authorList>
            <person name="Davis J.T."/>
        </authorList>
    </citation>
    <scope>NUCLEOTIDE SEQUENCE [LARGE SCALE GENOMIC DNA]</scope>
    <source>
        <strain evidence="3">cv. Da-Ae</strain>
        <tissue evidence="2">Seedling</tissue>
    </source>
</reference>
<dbReference type="Proteomes" id="UP000824890">
    <property type="component" value="Unassembled WGS sequence"/>
</dbReference>
<accession>A0ABQ8AZ05</accession>
<sequence>MPKLCVLITFENKNCKQIQKTFSLSKKEKKLCALLSPVAGSFAGAGGLDPSSFLFSFLYPPCLCVSASLVSGLCVVGPAFRDYGGGEFSDMFPLSSAFVTSACLSSPVCWAVVSCRSRLLPLVSWWVSLLLSGQDRYRRFPLRCGVQRAGGLMCLFLLSSLCTCWLRLCLGEVASMVYQSLTWMLAPSFSLSSIGNCSVSSCALSLISFYCRSSVKLECREASELSIWFSDTAAAKISESLWWSIGSRFSCGPLLLDRSIPVPLFRVVDLSIVVEAIACPVVLALVVLVVSGWVTRTLFGSWI</sequence>
<evidence type="ECO:0000256" key="1">
    <source>
        <dbReference type="SAM" id="Phobius"/>
    </source>
</evidence>
<evidence type="ECO:0008006" key="4">
    <source>
        <dbReference type="Google" id="ProtNLM"/>
    </source>
</evidence>
<dbReference type="EMBL" id="JAGKQM010000012">
    <property type="protein sequence ID" value="KAH0897261.1"/>
    <property type="molecule type" value="Genomic_DNA"/>
</dbReference>
<keyword evidence="1" id="KW-0812">Transmembrane</keyword>